<accession>A0A8H9MY23</accession>
<dbReference type="AlphaFoldDB" id="A0A8H9MY23"/>
<evidence type="ECO:0000313" key="1">
    <source>
        <dbReference type="EMBL" id="HAS8538201.1"/>
    </source>
</evidence>
<dbReference type="EMBL" id="DACRBY010000001">
    <property type="protein sequence ID" value="HAS8538201.1"/>
    <property type="molecule type" value="Genomic_DNA"/>
</dbReference>
<reference evidence="1" key="1">
    <citation type="journal article" date="2018" name="Genome Biol.">
        <title>SKESA: strategic k-mer extension for scrupulous assemblies.</title>
        <authorList>
            <person name="Souvorov A."/>
            <person name="Agarwala R."/>
            <person name="Lipman D.J."/>
        </authorList>
    </citation>
    <scope>NUCLEOTIDE SEQUENCE</scope>
    <source>
        <strain evidence="1">BCW_3452</strain>
    </source>
</reference>
<comment type="caution">
    <text evidence="1">The sequence shown here is derived from an EMBL/GenBank/DDBJ whole genome shotgun (WGS) entry which is preliminary data.</text>
</comment>
<gene>
    <name evidence="1" type="ORF">I7730_00110</name>
</gene>
<sequence length="101" mass="11540">MSNPVFATFESIIQVGILNSVAITNLSENQTSEDFKTILKPNSKLVFHDIECSSFDEWIDTILHEGHTMKKEGTYKVCGRAKFDEDSSDYFALRITKMEQK</sequence>
<reference evidence="1" key="2">
    <citation type="submission" date="2019-01" db="EMBL/GenBank/DDBJ databases">
        <authorList>
            <consortium name="NCBI Pathogen Detection Project"/>
        </authorList>
    </citation>
    <scope>NUCLEOTIDE SEQUENCE</scope>
    <source>
        <strain evidence="1">BCW_3452</strain>
    </source>
</reference>
<protein>
    <submittedName>
        <fullName evidence="1">Uncharacterized protein</fullName>
    </submittedName>
</protein>
<organism evidence="1">
    <name type="scientific">Vibrio vulnificus</name>
    <dbReference type="NCBI Taxonomy" id="672"/>
    <lineage>
        <taxon>Bacteria</taxon>
        <taxon>Pseudomonadati</taxon>
        <taxon>Pseudomonadota</taxon>
        <taxon>Gammaproteobacteria</taxon>
        <taxon>Vibrionales</taxon>
        <taxon>Vibrionaceae</taxon>
        <taxon>Vibrio</taxon>
    </lineage>
</organism>
<proteinExistence type="predicted"/>
<name>A0A8H9MY23_VIBVL</name>
<dbReference type="Proteomes" id="UP000863257">
    <property type="component" value="Unassembled WGS sequence"/>
</dbReference>